<reference evidence="2 3" key="1">
    <citation type="submission" date="2023-10" db="EMBL/GenBank/DDBJ databases">
        <title>Draft genome sequence of Xylaria bambusicola isolate GMP-LS, the root and basal stem rot pathogen of sugarcane in Indonesia.</title>
        <authorList>
            <person name="Selvaraj P."/>
            <person name="Muralishankar V."/>
            <person name="Muruganantham S."/>
            <person name="Sp S."/>
            <person name="Haryani S."/>
            <person name="Lau K.J.X."/>
            <person name="Naqvi N.I."/>
        </authorList>
    </citation>
    <scope>NUCLEOTIDE SEQUENCE [LARGE SCALE GENOMIC DNA]</scope>
    <source>
        <strain evidence="2">GMP-LS</strain>
    </source>
</reference>
<gene>
    <name evidence="2" type="ORF">RRF57_007281</name>
</gene>
<dbReference type="EMBL" id="JAWHQM010000020">
    <property type="protein sequence ID" value="KAK5631567.1"/>
    <property type="molecule type" value="Genomic_DNA"/>
</dbReference>
<name>A0AAN7Z7F8_9PEZI</name>
<protein>
    <submittedName>
        <fullName evidence="2">Uncharacterized protein</fullName>
    </submittedName>
</protein>
<sequence>MRPSRKPTAAKPAAKSGPRWTLTENVSELLTGKLFHKIEVDEMLTPDQIEAFKQQRITKFQVDKMAEALEHELAGSILESLQLEIFPSRPGSADADARIELPAEQKPVAAFSEGVVQRNLSFERQHKSSTPPLHPRHRPAFHKTNSSPNIPSRHVRSSSRKIMTELPIIPEMSTTPQTSRDFYFSNESNESLSNFSEYIYLPSPSLSAVAPTFQHGPIRLSKYDLLPAMKLSHDEDLDWTAFQMAISGGAGDLFSESDDVIRQREEEEIADIAEWWDSWHFENSGELVTTEYEVSSPTSTLSGDEIPDLSYSEIDSDNQNSPHPKWHDIQHKINAANLHLDLGFTKEKHMSPQYFTDARTNNTNNDIWLSDSEQKQAAVNRQSIQSLPPSPMLDLRVIRSPSGDDLDVVPMGYNLGHDLGDFLKWEAEHAFAGDFNSSPGLM</sequence>
<evidence type="ECO:0000256" key="1">
    <source>
        <dbReference type="SAM" id="MobiDB-lite"/>
    </source>
</evidence>
<evidence type="ECO:0000313" key="3">
    <source>
        <dbReference type="Proteomes" id="UP001305414"/>
    </source>
</evidence>
<dbReference type="AlphaFoldDB" id="A0AAN7Z7F8"/>
<comment type="caution">
    <text evidence="2">The sequence shown here is derived from an EMBL/GenBank/DDBJ whole genome shotgun (WGS) entry which is preliminary data.</text>
</comment>
<accession>A0AAN7Z7F8</accession>
<keyword evidence="3" id="KW-1185">Reference proteome</keyword>
<evidence type="ECO:0000313" key="2">
    <source>
        <dbReference type="EMBL" id="KAK5631567.1"/>
    </source>
</evidence>
<proteinExistence type="predicted"/>
<feature type="region of interest" description="Disordered" evidence="1">
    <location>
        <begin position="124"/>
        <end position="159"/>
    </location>
</feature>
<organism evidence="2 3">
    <name type="scientific">Xylaria bambusicola</name>
    <dbReference type="NCBI Taxonomy" id="326684"/>
    <lineage>
        <taxon>Eukaryota</taxon>
        <taxon>Fungi</taxon>
        <taxon>Dikarya</taxon>
        <taxon>Ascomycota</taxon>
        <taxon>Pezizomycotina</taxon>
        <taxon>Sordariomycetes</taxon>
        <taxon>Xylariomycetidae</taxon>
        <taxon>Xylariales</taxon>
        <taxon>Xylariaceae</taxon>
        <taxon>Xylaria</taxon>
    </lineage>
</organism>
<dbReference type="Proteomes" id="UP001305414">
    <property type="component" value="Unassembled WGS sequence"/>
</dbReference>